<dbReference type="GO" id="GO:0002052">
    <property type="term" value="P:positive regulation of neuroblast proliferation"/>
    <property type="evidence" value="ECO:0007669"/>
    <property type="project" value="TreeGrafter"/>
</dbReference>
<dbReference type="PROSITE" id="PS00615">
    <property type="entry name" value="C_TYPE_LECTIN_1"/>
    <property type="match status" value="1"/>
</dbReference>
<feature type="disulfide bond" evidence="12">
    <location>
        <begin position="422"/>
        <end position="465"/>
    </location>
</feature>
<dbReference type="Gene3D" id="2.60.40.10">
    <property type="entry name" value="Immunoglobulins"/>
    <property type="match status" value="1"/>
</dbReference>
<reference evidence="19" key="1">
    <citation type="submission" date="2025-08" db="UniProtKB">
        <authorList>
            <consortium name="RefSeq"/>
        </authorList>
    </citation>
    <scope>IDENTIFICATION</scope>
    <source>
        <strain evidence="19">Wakin</strain>
        <tissue evidence="19">Muscle</tissue>
    </source>
</reference>
<dbReference type="InterPro" id="IPR013783">
    <property type="entry name" value="Ig-like_fold"/>
</dbReference>
<dbReference type="SUPFAM" id="SSF48726">
    <property type="entry name" value="Immunoglobulin"/>
    <property type="match status" value="1"/>
</dbReference>
<feature type="compositionally biased region" description="Polar residues" evidence="13">
    <location>
        <begin position="188"/>
        <end position="205"/>
    </location>
</feature>
<name>A0A6P6LH63_CARAU</name>
<dbReference type="InterPro" id="IPR016187">
    <property type="entry name" value="CTDL_fold"/>
</dbReference>
<dbReference type="InterPro" id="IPR036179">
    <property type="entry name" value="Ig-like_dom_sf"/>
</dbReference>
<dbReference type="InterPro" id="IPR000436">
    <property type="entry name" value="Sushi_SCR_CCP_dom"/>
</dbReference>
<keyword evidence="8" id="KW-0325">Glycoprotein</keyword>
<keyword evidence="7 11" id="KW-1015">Disulfide bond</keyword>
<dbReference type="PANTHER" id="PTHR22804">
    <property type="entry name" value="AGGRECAN/VERSICAN PROTEOGLYCAN"/>
    <property type="match status" value="1"/>
</dbReference>
<dbReference type="InterPro" id="IPR001304">
    <property type="entry name" value="C-type_lectin-like"/>
</dbReference>
<dbReference type="PROSITE" id="PS50041">
    <property type="entry name" value="C_TYPE_LECTIN_2"/>
    <property type="match status" value="1"/>
</dbReference>
<dbReference type="PROSITE" id="PS00290">
    <property type="entry name" value="IG_MHC"/>
    <property type="match status" value="1"/>
</dbReference>
<keyword evidence="4" id="KW-0732">Signal</keyword>
<dbReference type="OrthoDB" id="8958256at2759"/>
<dbReference type="SUPFAM" id="SSF56436">
    <property type="entry name" value="C-type lectin-like"/>
    <property type="match status" value="1"/>
</dbReference>
<comment type="subcellular location">
    <subcellularLocation>
        <location evidence="1">Secreted</location>
    </subcellularLocation>
</comment>
<evidence type="ECO:0000256" key="10">
    <source>
        <dbReference type="ARBA" id="ARBA00023319"/>
    </source>
</evidence>
<evidence type="ECO:0000313" key="19">
    <source>
        <dbReference type="RefSeq" id="XP_026083930.1"/>
    </source>
</evidence>
<evidence type="ECO:0000256" key="12">
    <source>
        <dbReference type="PROSITE-ProRule" id="PRU00302"/>
    </source>
</evidence>
<dbReference type="AlphaFoldDB" id="A0A6P6LH63"/>
<dbReference type="InterPro" id="IPR050691">
    <property type="entry name" value="Hyaluronan_bind_Proteoglycan"/>
</dbReference>
<feature type="domain" description="C-type lectin" evidence="15">
    <location>
        <begin position="302"/>
        <end position="416"/>
    </location>
</feature>
<dbReference type="GO" id="GO:0045202">
    <property type="term" value="C:synapse"/>
    <property type="evidence" value="ECO:0007669"/>
    <property type="project" value="TreeGrafter"/>
</dbReference>
<dbReference type="GO" id="GO:0001501">
    <property type="term" value="P:skeletal system development"/>
    <property type="evidence" value="ECO:0007669"/>
    <property type="project" value="TreeGrafter"/>
</dbReference>
<feature type="region of interest" description="Disordered" evidence="13">
    <location>
        <begin position="183"/>
        <end position="215"/>
    </location>
</feature>
<dbReference type="InterPro" id="IPR007110">
    <property type="entry name" value="Ig-like_dom"/>
</dbReference>
<sequence>PRVKWSFLSSNRETEILVARGEWVKVSELYKGRASLLNYTASSADLTLRLDGLIHNDTGFYRCKVQHGLEDAYDQAQVKVKGSDEDVSSGERELPGNGSSIIKPTYSNMATITLSNVTDIQEIIETNSDDDNHTRTVGPTTSLEVTFLPHGTQSPFWQTVPSSTNPGDFRADVELSGEAAVTTDHIKNSTNEETAQTQKPSTTTANNEDDDDDDKNDYKLMIMIMKKDVKTTPESTSLPARPTQRVLVRTDYISDACLENPCKNGGTCVDSREGQRCLCLPTYGGDVCETDLEHCEPGWEKFQGFCYRHFTKRQKWDVAEQHCRMGGGHLISVMSPEEQKFINDKYRKYQWTGLNDKTIEGDFRWSDGNPLLYENWYHGQPDSYFLSGEDCVVMVWYDDGHWSDIPCNYQLSYTCKKGIAFCGQPPLMLHTKIFGRRQIKYRANSQVRYYCEPGFIQRQNPIITCQSNGQWEEPKITCSPVGAAYSNRELVTWPTGQNKEIIIKETTTKTTTSEYLDIKWHF</sequence>
<evidence type="ECO:0000256" key="11">
    <source>
        <dbReference type="PROSITE-ProRule" id="PRU00076"/>
    </source>
</evidence>
<comment type="caution">
    <text evidence="11">Lacks conserved residue(s) required for the propagation of feature annotation.</text>
</comment>
<keyword evidence="9" id="KW-0373">Hyaluronic acid</keyword>
<dbReference type="CDD" id="cd00054">
    <property type="entry name" value="EGF_CA"/>
    <property type="match status" value="1"/>
</dbReference>
<keyword evidence="10" id="KW-0393">Immunoglobulin domain</keyword>
<dbReference type="InterPro" id="IPR003006">
    <property type="entry name" value="Ig/MHC_CS"/>
</dbReference>
<evidence type="ECO:0000259" key="16">
    <source>
        <dbReference type="PROSITE" id="PS50835"/>
    </source>
</evidence>
<keyword evidence="12" id="KW-0768">Sushi</keyword>
<dbReference type="Gene3D" id="2.10.25.10">
    <property type="entry name" value="Laminin"/>
    <property type="match status" value="1"/>
</dbReference>
<evidence type="ECO:0000256" key="3">
    <source>
        <dbReference type="ARBA" id="ARBA00022536"/>
    </source>
</evidence>
<dbReference type="SMART" id="SM00032">
    <property type="entry name" value="CCP"/>
    <property type="match status" value="1"/>
</dbReference>
<evidence type="ECO:0000256" key="7">
    <source>
        <dbReference type="ARBA" id="ARBA00023157"/>
    </source>
</evidence>
<dbReference type="Pfam" id="PF00008">
    <property type="entry name" value="EGF"/>
    <property type="match status" value="1"/>
</dbReference>
<feature type="domain" description="Ig-like" evidence="16">
    <location>
        <begin position="1"/>
        <end position="79"/>
    </location>
</feature>
<evidence type="ECO:0000256" key="2">
    <source>
        <dbReference type="ARBA" id="ARBA00022525"/>
    </source>
</evidence>
<dbReference type="GO" id="GO:0072534">
    <property type="term" value="C:perineuronal net"/>
    <property type="evidence" value="ECO:0007669"/>
    <property type="project" value="TreeGrafter"/>
</dbReference>
<dbReference type="PROSITE" id="PS50026">
    <property type="entry name" value="EGF_3"/>
    <property type="match status" value="1"/>
</dbReference>
<evidence type="ECO:0000256" key="5">
    <source>
        <dbReference type="ARBA" id="ARBA00022737"/>
    </source>
</evidence>
<dbReference type="GO" id="GO:0005615">
    <property type="term" value="C:extracellular space"/>
    <property type="evidence" value="ECO:0007669"/>
    <property type="project" value="TreeGrafter"/>
</dbReference>
<feature type="disulfide bond" evidence="11">
    <location>
        <begin position="279"/>
        <end position="288"/>
    </location>
</feature>
<dbReference type="PANTHER" id="PTHR22804:SF41">
    <property type="entry name" value="BREVICAN CORE PROTEIN"/>
    <property type="match status" value="1"/>
</dbReference>
<dbReference type="PROSITE" id="PS50835">
    <property type="entry name" value="IG_LIKE"/>
    <property type="match status" value="1"/>
</dbReference>
<evidence type="ECO:0000313" key="18">
    <source>
        <dbReference type="Proteomes" id="UP000515129"/>
    </source>
</evidence>
<gene>
    <name evidence="19" type="primary">LOC113059584</name>
</gene>
<evidence type="ECO:0000256" key="6">
    <source>
        <dbReference type="ARBA" id="ARBA00022974"/>
    </source>
</evidence>
<dbReference type="FunFam" id="2.10.70.10:FF:000003">
    <property type="entry name" value="Versican core protein"/>
    <property type="match status" value="1"/>
</dbReference>
<dbReference type="InterPro" id="IPR018378">
    <property type="entry name" value="C-type_lectin_CS"/>
</dbReference>
<evidence type="ECO:0000256" key="8">
    <source>
        <dbReference type="ARBA" id="ARBA00023180"/>
    </source>
</evidence>
<protein>
    <submittedName>
        <fullName evidence="19">Brevican core protein-like</fullName>
    </submittedName>
</protein>
<evidence type="ECO:0000256" key="13">
    <source>
        <dbReference type="SAM" id="MobiDB-lite"/>
    </source>
</evidence>
<organism evidence="18 19">
    <name type="scientific">Carassius auratus</name>
    <name type="common">Goldfish</name>
    <dbReference type="NCBI Taxonomy" id="7957"/>
    <lineage>
        <taxon>Eukaryota</taxon>
        <taxon>Metazoa</taxon>
        <taxon>Chordata</taxon>
        <taxon>Craniata</taxon>
        <taxon>Vertebrata</taxon>
        <taxon>Euteleostomi</taxon>
        <taxon>Actinopterygii</taxon>
        <taxon>Neopterygii</taxon>
        <taxon>Teleostei</taxon>
        <taxon>Ostariophysi</taxon>
        <taxon>Cypriniformes</taxon>
        <taxon>Cyprinidae</taxon>
        <taxon>Cyprininae</taxon>
        <taxon>Carassius</taxon>
    </lineage>
</organism>
<evidence type="ECO:0000259" key="17">
    <source>
        <dbReference type="PROSITE" id="PS50923"/>
    </source>
</evidence>
<feature type="domain" description="EGF-like" evidence="14">
    <location>
        <begin position="253"/>
        <end position="289"/>
    </location>
</feature>
<dbReference type="GO" id="GO:0010001">
    <property type="term" value="P:glial cell differentiation"/>
    <property type="evidence" value="ECO:0007669"/>
    <property type="project" value="TreeGrafter"/>
</dbReference>
<evidence type="ECO:0000256" key="1">
    <source>
        <dbReference type="ARBA" id="ARBA00004613"/>
    </source>
</evidence>
<dbReference type="InterPro" id="IPR000742">
    <property type="entry name" value="EGF"/>
</dbReference>
<dbReference type="SUPFAM" id="SSF57535">
    <property type="entry name" value="Complement control module/SCR domain"/>
    <property type="match status" value="1"/>
</dbReference>
<evidence type="ECO:0000259" key="15">
    <source>
        <dbReference type="PROSITE" id="PS50041"/>
    </source>
</evidence>
<dbReference type="GeneID" id="113059584"/>
<evidence type="ECO:0000259" key="14">
    <source>
        <dbReference type="PROSITE" id="PS50026"/>
    </source>
</evidence>
<dbReference type="RefSeq" id="XP_026083930.1">
    <property type="nucleotide sequence ID" value="XM_026228145.1"/>
</dbReference>
<evidence type="ECO:0000256" key="4">
    <source>
        <dbReference type="ARBA" id="ARBA00022729"/>
    </source>
</evidence>
<dbReference type="FunFam" id="2.10.25.10:FF:000230">
    <property type="entry name" value="Delta-like protein"/>
    <property type="match status" value="1"/>
</dbReference>
<dbReference type="InterPro" id="IPR016186">
    <property type="entry name" value="C-type_lectin-like/link_sf"/>
</dbReference>
<dbReference type="PROSITE" id="PS50923">
    <property type="entry name" value="SUSHI"/>
    <property type="match status" value="1"/>
</dbReference>
<proteinExistence type="predicted"/>
<keyword evidence="6" id="KW-0654">Proteoglycan</keyword>
<keyword evidence="18" id="KW-1185">Reference proteome</keyword>
<dbReference type="KEGG" id="caua:113059584"/>
<keyword evidence="5" id="KW-0677">Repeat</keyword>
<keyword evidence="3 11" id="KW-0245">EGF-like domain</keyword>
<dbReference type="InterPro" id="IPR035976">
    <property type="entry name" value="Sushi/SCR/CCP_sf"/>
</dbReference>
<dbReference type="GO" id="GO:0005886">
    <property type="term" value="C:plasma membrane"/>
    <property type="evidence" value="ECO:0007669"/>
    <property type="project" value="UniProtKB-ARBA"/>
</dbReference>
<dbReference type="SMART" id="SM00034">
    <property type="entry name" value="CLECT"/>
    <property type="match status" value="1"/>
</dbReference>
<dbReference type="FunFam" id="3.10.100.10:FF:000003">
    <property type="entry name" value="Versican core protein"/>
    <property type="match status" value="1"/>
</dbReference>
<dbReference type="Pfam" id="PF00084">
    <property type="entry name" value="Sushi"/>
    <property type="match status" value="1"/>
</dbReference>
<accession>A0A6P6LH63</accession>
<keyword evidence="2" id="KW-0964">Secreted</keyword>
<dbReference type="GO" id="GO:0007417">
    <property type="term" value="P:central nervous system development"/>
    <property type="evidence" value="ECO:0007669"/>
    <property type="project" value="TreeGrafter"/>
</dbReference>
<feature type="disulfide bond" evidence="12">
    <location>
        <begin position="451"/>
        <end position="478"/>
    </location>
</feature>
<dbReference type="GO" id="GO:0005540">
    <property type="term" value="F:hyaluronic acid binding"/>
    <property type="evidence" value="ECO:0007669"/>
    <property type="project" value="UniProtKB-KW"/>
</dbReference>
<feature type="domain" description="Sushi" evidence="17">
    <location>
        <begin position="420"/>
        <end position="480"/>
    </location>
</feature>
<dbReference type="PROSITE" id="PS00022">
    <property type="entry name" value="EGF_1"/>
    <property type="match status" value="1"/>
</dbReference>
<dbReference type="GO" id="GO:0048812">
    <property type="term" value="P:neuron projection morphogenesis"/>
    <property type="evidence" value="ECO:0007669"/>
    <property type="project" value="UniProtKB-ARBA"/>
</dbReference>
<dbReference type="Pfam" id="PF00059">
    <property type="entry name" value="Lectin_C"/>
    <property type="match status" value="1"/>
</dbReference>
<dbReference type="Gene3D" id="3.10.100.10">
    <property type="entry name" value="Mannose-Binding Protein A, subunit A"/>
    <property type="match status" value="1"/>
</dbReference>
<feature type="non-terminal residue" evidence="19">
    <location>
        <position position="1"/>
    </location>
</feature>
<dbReference type="Proteomes" id="UP000515129">
    <property type="component" value="Chromosome 41"/>
</dbReference>
<dbReference type="CDD" id="cd00033">
    <property type="entry name" value="CCP"/>
    <property type="match status" value="1"/>
</dbReference>
<evidence type="ECO:0000256" key="9">
    <source>
        <dbReference type="ARBA" id="ARBA00023290"/>
    </source>
</evidence>
<dbReference type="Gene3D" id="2.10.70.10">
    <property type="entry name" value="Complement Module, domain 1"/>
    <property type="match status" value="1"/>
</dbReference>